<evidence type="ECO:0000313" key="5">
    <source>
        <dbReference type="EMBL" id="GKT28714.1"/>
    </source>
</evidence>
<keyword evidence="3" id="KW-0206">Cytoskeleton</keyword>
<dbReference type="PANTHER" id="PTHR21500:SF0">
    <property type="entry name" value="TUBULIN-SPECIFIC CHAPERONE A"/>
    <property type="match status" value="1"/>
</dbReference>
<feature type="coiled-coil region" evidence="4">
    <location>
        <begin position="14"/>
        <end position="41"/>
    </location>
</feature>
<accession>A0ABQ5KB96</accession>
<dbReference type="Proteomes" id="UP001057375">
    <property type="component" value="Unassembled WGS sequence"/>
</dbReference>
<gene>
    <name evidence="5" type="ORF">ADUPG1_000825</name>
</gene>
<reference evidence="5" key="1">
    <citation type="submission" date="2022-03" db="EMBL/GenBank/DDBJ databases">
        <title>Draft genome sequence of Aduncisulcus paluster, a free-living microaerophilic Fornicata.</title>
        <authorList>
            <person name="Yuyama I."/>
            <person name="Kume K."/>
            <person name="Tamura T."/>
            <person name="Inagaki Y."/>
            <person name="Hashimoto T."/>
        </authorList>
    </citation>
    <scope>NUCLEOTIDE SEQUENCE</scope>
    <source>
        <strain evidence="5">NY0171</strain>
    </source>
</reference>
<keyword evidence="6" id="KW-1185">Reference proteome</keyword>
<evidence type="ECO:0000256" key="1">
    <source>
        <dbReference type="ARBA" id="ARBA00006806"/>
    </source>
</evidence>
<dbReference type="InterPro" id="IPR036126">
    <property type="entry name" value="TBCA_sf"/>
</dbReference>
<comment type="subunit">
    <text evidence="3">Supercomplex made of cofactors A to E. Cofactors A and D function by capturing and stabilizing tubulin in a quasi-native conformation. Cofactor E binds to the cofactor D-tubulin complex; interaction with cofactor C then causes the release of tubulin polypeptides that are committed to the native state.</text>
</comment>
<keyword evidence="4" id="KW-0175">Coiled coil</keyword>
<dbReference type="Pfam" id="PF02970">
    <property type="entry name" value="TBCA"/>
    <property type="match status" value="1"/>
</dbReference>
<comment type="similarity">
    <text evidence="1 3">Belongs to the TBCA family.</text>
</comment>
<sequence>MIDERKLKIRIGVVKRTSKELEMYKEEVVKETEKYEAYVRDKNPRAGQQKAVAAESKSMVENTFLRLDRGLADLKKAIDEAKDDPVLTLTPTYAEAVALVPTVEIVLAGEE</sequence>
<dbReference type="SUPFAM" id="SSF46988">
    <property type="entry name" value="Tubulin chaperone cofactor A"/>
    <property type="match status" value="1"/>
</dbReference>
<protein>
    <recommendedName>
        <fullName evidence="3">Tubulin-specific chaperone A</fullName>
    </recommendedName>
</protein>
<keyword evidence="2 3" id="KW-0143">Chaperone</keyword>
<evidence type="ECO:0000256" key="4">
    <source>
        <dbReference type="SAM" id="Coils"/>
    </source>
</evidence>
<dbReference type="PANTHER" id="PTHR21500">
    <property type="entry name" value="TUBULIN-SPECIFIC CHAPERONE A"/>
    <property type="match status" value="1"/>
</dbReference>
<dbReference type="EMBL" id="BQXS01000448">
    <property type="protein sequence ID" value="GKT28714.1"/>
    <property type="molecule type" value="Genomic_DNA"/>
</dbReference>
<comment type="caution">
    <text evidence="5">The sequence shown here is derived from an EMBL/GenBank/DDBJ whole genome shotgun (WGS) entry which is preliminary data.</text>
</comment>
<evidence type="ECO:0000313" key="6">
    <source>
        <dbReference type="Proteomes" id="UP001057375"/>
    </source>
</evidence>
<proteinExistence type="inferred from homology"/>
<evidence type="ECO:0000256" key="3">
    <source>
        <dbReference type="RuleBase" id="RU364030"/>
    </source>
</evidence>
<organism evidence="5 6">
    <name type="scientific">Aduncisulcus paluster</name>
    <dbReference type="NCBI Taxonomy" id="2918883"/>
    <lineage>
        <taxon>Eukaryota</taxon>
        <taxon>Metamonada</taxon>
        <taxon>Carpediemonas-like organisms</taxon>
        <taxon>Aduncisulcus</taxon>
    </lineage>
</organism>
<dbReference type="InterPro" id="IPR004226">
    <property type="entry name" value="TBCA"/>
</dbReference>
<comment type="subcellular location">
    <subcellularLocation>
        <location evidence="3">Cytoplasm</location>
        <location evidence="3">Cytoskeleton</location>
    </subcellularLocation>
</comment>
<evidence type="ECO:0000256" key="2">
    <source>
        <dbReference type="ARBA" id="ARBA00023186"/>
    </source>
</evidence>
<keyword evidence="3" id="KW-0493">Microtubule</keyword>
<name>A0ABQ5KB96_9EUKA</name>
<keyword evidence="3" id="KW-0963">Cytoplasm</keyword>
<dbReference type="Gene3D" id="1.20.58.90">
    <property type="match status" value="1"/>
</dbReference>